<dbReference type="Proteomes" id="UP000054422">
    <property type="component" value="Unassembled WGS sequence"/>
</dbReference>
<evidence type="ECO:0000313" key="1">
    <source>
        <dbReference type="EMBL" id="KGP63678.1"/>
    </source>
</evidence>
<dbReference type="EMBL" id="JNCF01000011">
    <property type="protein sequence ID" value="KGP63678.1"/>
    <property type="molecule type" value="Genomic_DNA"/>
</dbReference>
<protein>
    <submittedName>
        <fullName evidence="1">Uncharacterized protein</fullName>
    </submittedName>
</protein>
<sequence>MSSNESQCLYEARIRIEDVIIFKVAGNDTNGLKVLLSAKCELEKSGAEGEIIEISTGEIIYRCRKQTTIDE</sequence>
<dbReference type="AlphaFoldDB" id="A0A0A2T8C3"/>
<dbReference type="RefSeq" id="WP_035888019.1">
    <property type="nucleotide sequence ID" value="NZ_JNCF01000011.1"/>
</dbReference>
<gene>
    <name evidence="1" type="ORF">EP47_04750</name>
</gene>
<keyword evidence="2" id="KW-1185">Reference proteome</keyword>
<name>A0A0A2T8C3_9GAMM</name>
<reference evidence="1 2" key="1">
    <citation type="submission" date="2014-05" db="EMBL/GenBank/DDBJ databases">
        <authorList>
            <person name="Rizzardi K."/>
            <person name="Winiecka-Krusnell J."/>
            <person name="Ramliden M."/>
            <person name="Alm E."/>
            <person name="Andersson S."/>
            <person name="Byfors S."/>
        </authorList>
    </citation>
    <scope>NUCLEOTIDE SEQUENCE [LARGE SCALE GENOMIC DNA]</scope>
    <source>
        <strain evidence="1 2">LEGN</strain>
    </source>
</reference>
<dbReference type="OrthoDB" id="5640602at2"/>
<accession>A0A0A2T8C3</accession>
<proteinExistence type="predicted"/>
<comment type="caution">
    <text evidence="1">The sequence shown here is derived from an EMBL/GenBank/DDBJ whole genome shotgun (WGS) entry which is preliminary data.</text>
</comment>
<evidence type="ECO:0000313" key="2">
    <source>
        <dbReference type="Proteomes" id="UP000054422"/>
    </source>
</evidence>
<organism evidence="1 2">
    <name type="scientific">Legionella norrlandica</name>
    <dbReference type="NCBI Taxonomy" id="1498499"/>
    <lineage>
        <taxon>Bacteria</taxon>
        <taxon>Pseudomonadati</taxon>
        <taxon>Pseudomonadota</taxon>
        <taxon>Gammaproteobacteria</taxon>
        <taxon>Legionellales</taxon>
        <taxon>Legionellaceae</taxon>
        <taxon>Legionella</taxon>
    </lineage>
</organism>